<evidence type="ECO:0000313" key="4">
    <source>
        <dbReference type="Proteomes" id="UP000041254"/>
    </source>
</evidence>
<feature type="compositionally biased region" description="Polar residues" evidence="1">
    <location>
        <begin position="117"/>
        <end position="128"/>
    </location>
</feature>
<feature type="region of interest" description="Disordered" evidence="1">
    <location>
        <begin position="90"/>
        <end position="137"/>
    </location>
</feature>
<proteinExistence type="predicted"/>
<dbReference type="EMBL" id="CDMY01000804">
    <property type="protein sequence ID" value="CEM34143.1"/>
    <property type="molecule type" value="Genomic_DNA"/>
</dbReference>
<dbReference type="AlphaFoldDB" id="A0A0G4GTR7"/>
<accession>A0A0G4GTR7</accession>
<evidence type="ECO:0000313" key="3">
    <source>
        <dbReference type="EMBL" id="CEM34143.1"/>
    </source>
</evidence>
<feature type="chain" id="PRO_5005190669" description="Transmembrane protein" evidence="2">
    <location>
        <begin position="25"/>
        <end position="221"/>
    </location>
</feature>
<name>A0A0G4GTR7_VITBC</name>
<keyword evidence="2" id="KW-0732">Signal</keyword>
<dbReference type="Proteomes" id="UP000041254">
    <property type="component" value="Unassembled WGS sequence"/>
</dbReference>
<dbReference type="VEuPathDB" id="CryptoDB:Vbra_10331"/>
<reference evidence="3 4" key="1">
    <citation type="submission" date="2014-11" db="EMBL/GenBank/DDBJ databases">
        <authorList>
            <person name="Zhu J."/>
            <person name="Qi W."/>
            <person name="Song R."/>
        </authorList>
    </citation>
    <scope>NUCLEOTIDE SEQUENCE [LARGE SCALE GENOMIC DNA]</scope>
</reference>
<feature type="region of interest" description="Disordered" evidence="1">
    <location>
        <begin position="41"/>
        <end position="60"/>
    </location>
</feature>
<feature type="signal peptide" evidence="2">
    <location>
        <begin position="1"/>
        <end position="24"/>
    </location>
</feature>
<dbReference type="InParanoid" id="A0A0G4GTR7"/>
<organism evidence="3 4">
    <name type="scientific">Vitrella brassicaformis (strain CCMP3155)</name>
    <dbReference type="NCBI Taxonomy" id="1169540"/>
    <lineage>
        <taxon>Eukaryota</taxon>
        <taxon>Sar</taxon>
        <taxon>Alveolata</taxon>
        <taxon>Colpodellida</taxon>
        <taxon>Vitrellaceae</taxon>
        <taxon>Vitrella</taxon>
    </lineage>
</organism>
<gene>
    <name evidence="3" type="ORF">Vbra_10331</name>
</gene>
<sequence length="221" mass="24311">MLFRSLVLCVSLVWLFLGPTPASATRRSLIDVERAQQALHQSLTNSDTAEDAAASPGTSFTVDASDQATAMMQEGAQAQQESEIAWPDLVEANPDSDEPDGPPRTEGSNPSPLDGQTALTEQSTSLRDTSQHKHQLSLAQVTKRIEEKLKKACEKELQQYFKAHPQHASDRKAELEHLSELLDEMNMPDDFPVRDTLAKMVESGRRTSRLARSAPRCPSSS</sequence>
<keyword evidence="4" id="KW-1185">Reference proteome</keyword>
<evidence type="ECO:0008006" key="5">
    <source>
        <dbReference type="Google" id="ProtNLM"/>
    </source>
</evidence>
<evidence type="ECO:0000256" key="1">
    <source>
        <dbReference type="SAM" id="MobiDB-lite"/>
    </source>
</evidence>
<evidence type="ECO:0000256" key="2">
    <source>
        <dbReference type="SAM" id="SignalP"/>
    </source>
</evidence>
<protein>
    <recommendedName>
        <fullName evidence="5">Transmembrane protein</fullName>
    </recommendedName>
</protein>